<dbReference type="OrthoDB" id="2138173at2759"/>
<dbReference type="GO" id="GO:0016491">
    <property type="term" value="F:oxidoreductase activity"/>
    <property type="evidence" value="ECO:0007669"/>
    <property type="project" value="UniProtKB-KW"/>
</dbReference>
<dbReference type="GO" id="GO:0005634">
    <property type="term" value="C:nucleus"/>
    <property type="evidence" value="ECO:0007669"/>
    <property type="project" value="UniProtKB-SubCell"/>
</dbReference>
<evidence type="ECO:0000256" key="2">
    <source>
        <dbReference type="ARBA" id="ARBA00004496"/>
    </source>
</evidence>
<dbReference type="Pfam" id="PF00881">
    <property type="entry name" value="Nitroreductase"/>
    <property type="match status" value="1"/>
</dbReference>
<dbReference type="Gene3D" id="3.40.109.10">
    <property type="entry name" value="NADH Oxidase"/>
    <property type="match status" value="1"/>
</dbReference>
<gene>
    <name evidence="8" type="ORF">BU23DRAFT_552829</name>
</gene>
<evidence type="ECO:0000313" key="9">
    <source>
        <dbReference type="Proteomes" id="UP000800036"/>
    </source>
</evidence>
<dbReference type="FunFam" id="3.40.109.10:FF:000001">
    <property type="entry name" value="Nitroreductase family"/>
    <property type="match status" value="1"/>
</dbReference>
<comment type="similarity">
    <text evidence="3">Belongs to the nitroreductase family.</text>
</comment>
<feature type="domain" description="Nitroreductase" evidence="7">
    <location>
        <begin position="11"/>
        <end position="178"/>
    </location>
</feature>
<dbReference type="GO" id="GO:0005737">
    <property type="term" value="C:cytoplasm"/>
    <property type="evidence" value="ECO:0007669"/>
    <property type="project" value="UniProtKB-SubCell"/>
</dbReference>
<keyword evidence="9" id="KW-1185">Reference proteome</keyword>
<proteinExistence type="inferred from homology"/>
<keyword evidence="4" id="KW-0963">Cytoplasm</keyword>
<evidence type="ECO:0000259" key="7">
    <source>
        <dbReference type="Pfam" id="PF00881"/>
    </source>
</evidence>
<dbReference type="PANTHER" id="PTHR43035:SF1">
    <property type="entry name" value="FATTY ACID REPRESSION MUTANT PROTEIN 2-RELATED"/>
    <property type="match status" value="1"/>
</dbReference>
<sequence>MASTTPFITAIAERRSVYALSNEAPISNERILELVTEALKHAPSPFNVRSCRAVVLFGDEHTALWEEAYRVTEATTPAAISILGPKIKAFGDAKGTVVFLDDPAAYKLLTPRFQAHSALYPEWEEHSSGMNQLIVWTALAAEGVGANLQHYQPGITPFLQERYGVSKEWKVKAQLVFGGIVGEVPGPKPKTHLEESLKVFGS</sequence>
<accession>A0A6A5VD19</accession>
<organism evidence="8 9">
    <name type="scientific">Bimuria novae-zelandiae CBS 107.79</name>
    <dbReference type="NCBI Taxonomy" id="1447943"/>
    <lineage>
        <taxon>Eukaryota</taxon>
        <taxon>Fungi</taxon>
        <taxon>Dikarya</taxon>
        <taxon>Ascomycota</taxon>
        <taxon>Pezizomycotina</taxon>
        <taxon>Dothideomycetes</taxon>
        <taxon>Pleosporomycetidae</taxon>
        <taxon>Pleosporales</taxon>
        <taxon>Massarineae</taxon>
        <taxon>Didymosphaeriaceae</taxon>
        <taxon>Bimuria</taxon>
    </lineage>
</organism>
<dbReference type="PANTHER" id="PTHR43035">
    <property type="entry name" value="FATTY ACID REPRESSION MUTANT PROTEIN 2-RELATED"/>
    <property type="match status" value="1"/>
</dbReference>
<dbReference type="InterPro" id="IPR000415">
    <property type="entry name" value="Nitroreductase-like"/>
</dbReference>
<name>A0A6A5VD19_9PLEO</name>
<reference evidence="8" key="1">
    <citation type="journal article" date="2020" name="Stud. Mycol.">
        <title>101 Dothideomycetes genomes: a test case for predicting lifestyles and emergence of pathogens.</title>
        <authorList>
            <person name="Haridas S."/>
            <person name="Albert R."/>
            <person name="Binder M."/>
            <person name="Bloem J."/>
            <person name="Labutti K."/>
            <person name="Salamov A."/>
            <person name="Andreopoulos B."/>
            <person name="Baker S."/>
            <person name="Barry K."/>
            <person name="Bills G."/>
            <person name="Bluhm B."/>
            <person name="Cannon C."/>
            <person name="Castanera R."/>
            <person name="Culley D."/>
            <person name="Daum C."/>
            <person name="Ezra D."/>
            <person name="Gonzalez J."/>
            <person name="Henrissat B."/>
            <person name="Kuo A."/>
            <person name="Liang C."/>
            <person name="Lipzen A."/>
            <person name="Lutzoni F."/>
            <person name="Magnuson J."/>
            <person name="Mondo S."/>
            <person name="Nolan M."/>
            <person name="Ohm R."/>
            <person name="Pangilinan J."/>
            <person name="Park H.-J."/>
            <person name="Ramirez L."/>
            <person name="Alfaro M."/>
            <person name="Sun H."/>
            <person name="Tritt A."/>
            <person name="Yoshinaga Y."/>
            <person name="Zwiers L.-H."/>
            <person name="Turgeon B."/>
            <person name="Goodwin S."/>
            <person name="Spatafora J."/>
            <person name="Crous P."/>
            <person name="Grigoriev I."/>
        </authorList>
    </citation>
    <scope>NUCLEOTIDE SEQUENCE</scope>
    <source>
        <strain evidence="8">CBS 107.79</strain>
    </source>
</reference>
<dbReference type="GO" id="GO:0034599">
    <property type="term" value="P:cellular response to oxidative stress"/>
    <property type="evidence" value="ECO:0007669"/>
    <property type="project" value="InterPro"/>
</dbReference>
<keyword evidence="6" id="KW-0539">Nucleus</keyword>
<evidence type="ECO:0000256" key="1">
    <source>
        <dbReference type="ARBA" id="ARBA00004123"/>
    </source>
</evidence>
<keyword evidence="5" id="KW-0560">Oxidoreductase</keyword>
<dbReference type="SUPFAM" id="SSF55469">
    <property type="entry name" value="FMN-dependent nitroreductase-like"/>
    <property type="match status" value="1"/>
</dbReference>
<protein>
    <submittedName>
        <fullName evidence="8">Nitroreductase</fullName>
    </submittedName>
</protein>
<evidence type="ECO:0000256" key="5">
    <source>
        <dbReference type="ARBA" id="ARBA00023002"/>
    </source>
</evidence>
<dbReference type="EMBL" id="ML976672">
    <property type="protein sequence ID" value="KAF1974991.1"/>
    <property type="molecule type" value="Genomic_DNA"/>
</dbReference>
<dbReference type="InterPro" id="IPR033877">
    <property type="entry name" value="Frm2/Hbn1"/>
</dbReference>
<comment type="subcellular location">
    <subcellularLocation>
        <location evidence="2">Cytoplasm</location>
    </subcellularLocation>
    <subcellularLocation>
        <location evidence="1">Nucleus</location>
    </subcellularLocation>
</comment>
<dbReference type="AlphaFoldDB" id="A0A6A5VD19"/>
<dbReference type="Proteomes" id="UP000800036">
    <property type="component" value="Unassembled WGS sequence"/>
</dbReference>
<dbReference type="InterPro" id="IPR029479">
    <property type="entry name" value="Nitroreductase"/>
</dbReference>
<evidence type="ECO:0000256" key="3">
    <source>
        <dbReference type="ARBA" id="ARBA00007118"/>
    </source>
</evidence>
<evidence type="ECO:0000256" key="6">
    <source>
        <dbReference type="ARBA" id="ARBA00023242"/>
    </source>
</evidence>
<evidence type="ECO:0000313" key="8">
    <source>
        <dbReference type="EMBL" id="KAF1974991.1"/>
    </source>
</evidence>
<evidence type="ECO:0000256" key="4">
    <source>
        <dbReference type="ARBA" id="ARBA00022490"/>
    </source>
</evidence>